<keyword evidence="8" id="KW-1185">Reference proteome</keyword>
<accession>A0A7W6RYC9</accession>
<dbReference type="Gene3D" id="3.40.640.10">
    <property type="entry name" value="Type I PLP-dependent aspartate aminotransferase-like (Major domain)"/>
    <property type="match status" value="1"/>
</dbReference>
<comment type="similarity">
    <text evidence="1">In the C-terminal section; belongs to the class-I pyridoxal-phosphate-dependent aminotransferase family.</text>
</comment>
<dbReference type="InterPro" id="IPR015421">
    <property type="entry name" value="PyrdxlP-dep_Trfase_major"/>
</dbReference>
<evidence type="ECO:0000313" key="7">
    <source>
        <dbReference type="EMBL" id="MBB4285412.1"/>
    </source>
</evidence>
<dbReference type="Proteomes" id="UP000555728">
    <property type="component" value="Unassembled WGS sequence"/>
</dbReference>
<name>A0A7W6RYC9_9PROT</name>
<gene>
    <name evidence="7" type="ORF">GGD88_001129</name>
</gene>
<comment type="caution">
    <text evidence="7">The sequence shown here is derived from an EMBL/GenBank/DDBJ whole genome shotgun (WGS) entry which is preliminary data.</text>
</comment>
<dbReference type="InterPro" id="IPR004839">
    <property type="entry name" value="Aminotransferase_I/II_large"/>
</dbReference>
<dbReference type="InterPro" id="IPR015424">
    <property type="entry name" value="PyrdxlP-dep_Trfase"/>
</dbReference>
<dbReference type="SUPFAM" id="SSF53383">
    <property type="entry name" value="PLP-dependent transferases"/>
    <property type="match status" value="1"/>
</dbReference>
<dbReference type="Pfam" id="PF00155">
    <property type="entry name" value="Aminotran_1_2"/>
    <property type="match status" value="1"/>
</dbReference>
<dbReference type="CDD" id="cd07377">
    <property type="entry name" value="WHTH_GntR"/>
    <property type="match status" value="1"/>
</dbReference>
<sequence>MTIWHPDLSGRTGPLARRLADAIGEAVASGALPEGARLPPQRDLAHALGVSLNTVTRAYADATARGFVQGAVGRGTYVRTTAPPPDADEAADLIRPAAGPIDLARNLPTPGAADAALATTLATLAQSDGLSAVLDDQTAGDPPSWAAAHAAAGAQWLAGLGLPGADPDRLVLTTGAQHGILVALLATLAPGDVLLTEALTYAPLKALTRSLGLRIHPVADADGSLSPDALAAACGRVAARALYCLPTLHTPTTATQDAARRAALAEVARAHDLTLIEDDVFGALPPDRPPALATFAPERTLYITSVSKTLTPGLRVGYVLAPPDRVQAVRTAVTLSCWMPPPLMAEIAARWIGDGTAARLTEAQREEAAARQALARDLLTNPDVRADPHGFHVWVPLPPGWQPDAFRAEARSRGVEIVTAGAFAVDPAAAPSAIRLCLSHERRRARVHAGLSVIADLLQGGPPRDTLVL</sequence>
<evidence type="ECO:0000256" key="4">
    <source>
        <dbReference type="ARBA" id="ARBA00023125"/>
    </source>
</evidence>
<reference evidence="7 8" key="1">
    <citation type="submission" date="2020-08" db="EMBL/GenBank/DDBJ databases">
        <title>Genome sequencing of Purple Non-Sulfur Bacteria from various extreme environments.</title>
        <authorList>
            <person name="Mayer M."/>
        </authorList>
    </citation>
    <scope>NUCLEOTIDE SEQUENCE [LARGE SCALE GENOMIC DNA]</scope>
    <source>
        <strain evidence="7 8">JA135</strain>
    </source>
</reference>
<dbReference type="EMBL" id="JACIGI010000006">
    <property type="protein sequence ID" value="MBB4285412.1"/>
    <property type="molecule type" value="Genomic_DNA"/>
</dbReference>
<dbReference type="SMART" id="SM00345">
    <property type="entry name" value="HTH_GNTR"/>
    <property type="match status" value="1"/>
</dbReference>
<protein>
    <submittedName>
        <fullName evidence="7">DNA-binding transcriptional MocR family regulator</fullName>
    </submittedName>
</protein>
<proteinExistence type="inferred from homology"/>
<dbReference type="GO" id="GO:0030170">
    <property type="term" value="F:pyridoxal phosphate binding"/>
    <property type="evidence" value="ECO:0007669"/>
    <property type="project" value="InterPro"/>
</dbReference>
<dbReference type="PROSITE" id="PS50949">
    <property type="entry name" value="HTH_GNTR"/>
    <property type="match status" value="1"/>
</dbReference>
<evidence type="ECO:0000259" key="6">
    <source>
        <dbReference type="PROSITE" id="PS50949"/>
    </source>
</evidence>
<dbReference type="InterPro" id="IPR000524">
    <property type="entry name" value="Tscrpt_reg_HTH_GntR"/>
</dbReference>
<keyword evidence="5" id="KW-0804">Transcription</keyword>
<dbReference type="Gene3D" id="1.10.10.10">
    <property type="entry name" value="Winged helix-like DNA-binding domain superfamily/Winged helix DNA-binding domain"/>
    <property type="match status" value="1"/>
</dbReference>
<dbReference type="InterPro" id="IPR051446">
    <property type="entry name" value="HTH_trans_reg/aminotransferase"/>
</dbReference>
<dbReference type="InterPro" id="IPR036390">
    <property type="entry name" value="WH_DNA-bd_sf"/>
</dbReference>
<dbReference type="PANTHER" id="PTHR46577:SF1">
    <property type="entry name" value="HTH-TYPE TRANSCRIPTIONAL REGULATORY PROTEIN GABR"/>
    <property type="match status" value="1"/>
</dbReference>
<dbReference type="GO" id="GO:0003677">
    <property type="term" value="F:DNA binding"/>
    <property type="evidence" value="ECO:0007669"/>
    <property type="project" value="UniProtKB-KW"/>
</dbReference>
<keyword evidence="3" id="KW-0805">Transcription regulation</keyword>
<evidence type="ECO:0000313" key="8">
    <source>
        <dbReference type="Proteomes" id="UP000555728"/>
    </source>
</evidence>
<evidence type="ECO:0000256" key="1">
    <source>
        <dbReference type="ARBA" id="ARBA00005384"/>
    </source>
</evidence>
<keyword evidence="4 7" id="KW-0238">DNA-binding</keyword>
<organism evidence="7 8">
    <name type="scientific">Roseospira goensis</name>
    <dbReference type="NCBI Taxonomy" id="391922"/>
    <lineage>
        <taxon>Bacteria</taxon>
        <taxon>Pseudomonadati</taxon>
        <taxon>Pseudomonadota</taxon>
        <taxon>Alphaproteobacteria</taxon>
        <taxon>Rhodospirillales</taxon>
        <taxon>Rhodospirillaceae</taxon>
        <taxon>Roseospira</taxon>
    </lineage>
</organism>
<evidence type="ECO:0000256" key="3">
    <source>
        <dbReference type="ARBA" id="ARBA00023015"/>
    </source>
</evidence>
<dbReference type="AlphaFoldDB" id="A0A7W6RYC9"/>
<feature type="domain" description="HTH gntR-type" evidence="6">
    <location>
        <begin position="13"/>
        <end position="81"/>
    </location>
</feature>
<evidence type="ECO:0000256" key="5">
    <source>
        <dbReference type="ARBA" id="ARBA00023163"/>
    </source>
</evidence>
<dbReference type="CDD" id="cd00609">
    <property type="entry name" value="AAT_like"/>
    <property type="match status" value="1"/>
</dbReference>
<dbReference type="GO" id="GO:0003700">
    <property type="term" value="F:DNA-binding transcription factor activity"/>
    <property type="evidence" value="ECO:0007669"/>
    <property type="project" value="InterPro"/>
</dbReference>
<evidence type="ECO:0000256" key="2">
    <source>
        <dbReference type="ARBA" id="ARBA00022898"/>
    </source>
</evidence>
<dbReference type="PANTHER" id="PTHR46577">
    <property type="entry name" value="HTH-TYPE TRANSCRIPTIONAL REGULATORY PROTEIN GABR"/>
    <property type="match status" value="1"/>
</dbReference>
<keyword evidence="2" id="KW-0663">Pyridoxal phosphate</keyword>
<dbReference type="SUPFAM" id="SSF46785">
    <property type="entry name" value="Winged helix' DNA-binding domain"/>
    <property type="match status" value="1"/>
</dbReference>
<dbReference type="RefSeq" id="WP_184432560.1">
    <property type="nucleotide sequence ID" value="NZ_JACIGI010000006.1"/>
</dbReference>
<dbReference type="Pfam" id="PF00392">
    <property type="entry name" value="GntR"/>
    <property type="match status" value="1"/>
</dbReference>
<dbReference type="InterPro" id="IPR036388">
    <property type="entry name" value="WH-like_DNA-bd_sf"/>
</dbReference>